<dbReference type="RefSeq" id="XP_005648575.1">
    <property type="nucleotide sequence ID" value="XM_005648518.1"/>
</dbReference>
<feature type="compositionally biased region" description="Polar residues" evidence="3">
    <location>
        <begin position="666"/>
        <end position="679"/>
    </location>
</feature>
<keyword evidence="6" id="KW-1185">Reference proteome</keyword>
<dbReference type="Gene3D" id="3.10.110.10">
    <property type="entry name" value="Ubiquitin Conjugating Enzyme"/>
    <property type="match status" value="2"/>
</dbReference>
<evidence type="ECO:0000256" key="2">
    <source>
        <dbReference type="ARBA" id="ARBA00022786"/>
    </source>
</evidence>
<dbReference type="CDD" id="cd23802">
    <property type="entry name" value="UBCc_UBE2Q"/>
    <property type="match status" value="1"/>
</dbReference>
<dbReference type="SMART" id="SM00212">
    <property type="entry name" value="UBCc"/>
    <property type="match status" value="1"/>
</dbReference>
<reference evidence="5 6" key="1">
    <citation type="journal article" date="2012" name="Genome Biol.">
        <title>The genome of the polar eukaryotic microalga coccomyxa subellipsoidea reveals traits of cold adaptation.</title>
        <authorList>
            <person name="Blanc G."/>
            <person name="Agarkova I."/>
            <person name="Grimwood J."/>
            <person name="Kuo A."/>
            <person name="Brueggeman A."/>
            <person name="Dunigan D."/>
            <person name="Gurnon J."/>
            <person name="Ladunga I."/>
            <person name="Lindquist E."/>
            <person name="Lucas S."/>
            <person name="Pangilinan J."/>
            <person name="Proschold T."/>
            <person name="Salamov A."/>
            <person name="Schmutz J."/>
            <person name="Weeks D."/>
            <person name="Yamada T."/>
            <person name="Claverie J.M."/>
            <person name="Grigoriev I."/>
            <person name="Van Etten J."/>
            <person name="Lomsadze A."/>
            <person name="Borodovsky M."/>
        </authorList>
    </citation>
    <scope>NUCLEOTIDE SEQUENCE [LARGE SCALE GENOMIC DNA]</scope>
    <source>
        <strain evidence="5 6">C-169</strain>
    </source>
</reference>
<dbReference type="CDD" id="cd23810">
    <property type="entry name" value="UBCc_BIRC6"/>
    <property type="match status" value="1"/>
</dbReference>
<dbReference type="Proteomes" id="UP000007264">
    <property type="component" value="Unassembled WGS sequence"/>
</dbReference>
<keyword evidence="2" id="KW-0833">Ubl conjugation pathway</keyword>
<gene>
    <name evidence="5" type="ORF">COCSUDRAFT_65707</name>
</gene>
<dbReference type="GO" id="GO:0016740">
    <property type="term" value="F:transferase activity"/>
    <property type="evidence" value="ECO:0007669"/>
    <property type="project" value="UniProtKB-KW"/>
</dbReference>
<accession>I0Z062</accession>
<evidence type="ECO:0000256" key="3">
    <source>
        <dbReference type="SAM" id="MobiDB-lite"/>
    </source>
</evidence>
<feature type="region of interest" description="Disordered" evidence="3">
    <location>
        <begin position="471"/>
        <end position="501"/>
    </location>
</feature>
<protein>
    <recommendedName>
        <fullName evidence="4">UBC core domain-containing protein</fullName>
    </recommendedName>
</protein>
<sequence length="951" mass="104272">MAKALAADAKYFSDRFKQAQPLQLQSITKDDATIQLHFKEAKAIQVVYFQQDTYPNSPAMLMSSEDDDLSGRLQCLNDQFEEYALLSDVLKAVCSTLEYDTDALLVGEIAASQAEEEDQDGNGTCSEDEDDQGNTWGMGENDDEELIREVLQKTSRWKRLEEERVAEEERRKLRAEEAASCSVGSAERAQKLSYLESIAKRNQIFNMNEAFQMLSKELSEMMQRLDLPWKLDAVQDDAYHWEVVFPQFADSSPLTQDLKELERLQGRGEVCLRLKFKRGLHPFFPPQVQLLRPRCLGPIAGALASHPMLQLSKWDPWRSQRDLLEHLRTFLERTARIDVESPLNSAHIPVAYTRLERLLAHLEALYGSLPACYNAYTDVYSARDTGVDELHLQAMAPLTKRAKTATAGEDDKSKTWASGTGYGSGRGLFSAEVWDPQQAASAQDAQDAELRRVMSSLAAALGCDIPSAPAGASADGLQPSSSDGSFEAIGSDDSDECGSEANGLSEAEMVSVVGSSCLIPVLESLLSGASFTDMASRVKYYTDILRVASCLCHPRTAHLLVVCQTPAAAGGAQTSFMQLLDNLERQAQNFLSVLHSASRARGGITRAAAAAAASSSAVQAAANQQDFEEEERCSKALADFIVEVARRAKASAPASGVITRSAAADSGSNTPASSSAQTQEAADAAYVETMRKLQLGFVADLGADRNHKYGKYAAAEQAQPRPRLVRLGKEVASLNVDLPLNPSSSVFARVDEQNMTLWQALITGPANTPYEGGCFIFDFYFPPTYPTIPPSVNLRTTGGGSVRFNPNLYNCGKVCLSLLGTWAGGKGEGWEVLTSSALQVLVSIQSLILVDEPYFNEPGYESIMHAPEGRKQNKHYNLNIREQTMHWAIWQQLKSPPLGFEEVVRSHFRLRSEQVLATCQAWVAEAEADKASSAARMKKFLNDIRGEIAKL</sequence>
<comment type="caution">
    <text evidence="5">The sequence shown here is derived from an EMBL/GenBank/DDBJ whole genome shotgun (WGS) entry which is preliminary data.</text>
</comment>
<evidence type="ECO:0000259" key="4">
    <source>
        <dbReference type="PROSITE" id="PS50127"/>
    </source>
</evidence>
<dbReference type="KEGG" id="csl:COCSUDRAFT_65707"/>
<dbReference type="PROSITE" id="PS50127">
    <property type="entry name" value="UBC_2"/>
    <property type="match status" value="1"/>
</dbReference>
<proteinExistence type="predicted"/>
<evidence type="ECO:0000313" key="5">
    <source>
        <dbReference type="EMBL" id="EIE24031.1"/>
    </source>
</evidence>
<dbReference type="SUPFAM" id="SSF54495">
    <property type="entry name" value="UBC-like"/>
    <property type="match status" value="2"/>
</dbReference>
<dbReference type="PANTHER" id="PTHR46116">
    <property type="entry name" value="(E3-INDEPENDENT) E2 UBIQUITIN-CONJUGATING ENZYME"/>
    <property type="match status" value="1"/>
</dbReference>
<feature type="compositionally biased region" description="Acidic residues" evidence="3">
    <location>
        <begin position="114"/>
        <end position="132"/>
    </location>
</feature>
<dbReference type="InterPro" id="IPR016135">
    <property type="entry name" value="UBQ-conjugating_enzyme/RWD"/>
</dbReference>
<dbReference type="PANTHER" id="PTHR46116:SF39">
    <property type="entry name" value="BACULOVIRAL IAP REPEAT-CONTAINING PROTEIN 6"/>
    <property type="match status" value="1"/>
</dbReference>
<dbReference type="STRING" id="574566.I0Z062"/>
<dbReference type="OrthoDB" id="47801at2759"/>
<evidence type="ECO:0000256" key="1">
    <source>
        <dbReference type="ARBA" id="ARBA00022679"/>
    </source>
</evidence>
<dbReference type="eggNOG" id="KOG0895">
    <property type="taxonomic scope" value="Eukaryota"/>
</dbReference>
<keyword evidence="1" id="KW-0808">Transferase</keyword>
<name>I0Z062_COCSC</name>
<dbReference type="EMBL" id="AGSI01000006">
    <property type="protein sequence ID" value="EIE24031.1"/>
    <property type="molecule type" value="Genomic_DNA"/>
</dbReference>
<dbReference type="InterPro" id="IPR000608">
    <property type="entry name" value="UBC"/>
</dbReference>
<feature type="region of interest" description="Disordered" evidence="3">
    <location>
        <begin position="113"/>
        <end position="143"/>
    </location>
</feature>
<dbReference type="AlphaFoldDB" id="I0Z062"/>
<evidence type="ECO:0000313" key="6">
    <source>
        <dbReference type="Proteomes" id="UP000007264"/>
    </source>
</evidence>
<feature type="region of interest" description="Disordered" evidence="3">
    <location>
        <begin position="656"/>
        <end position="679"/>
    </location>
</feature>
<organism evidence="5 6">
    <name type="scientific">Coccomyxa subellipsoidea (strain C-169)</name>
    <name type="common">Green microalga</name>
    <dbReference type="NCBI Taxonomy" id="574566"/>
    <lineage>
        <taxon>Eukaryota</taxon>
        <taxon>Viridiplantae</taxon>
        <taxon>Chlorophyta</taxon>
        <taxon>core chlorophytes</taxon>
        <taxon>Trebouxiophyceae</taxon>
        <taxon>Trebouxiophyceae incertae sedis</taxon>
        <taxon>Coccomyxaceae</taxon>
        <taxon>Coccomyxa</taxon>
        <taxon>Coccomyxa subellipsoidea</taxon>
    </lineage>
</organism>
<dbReference type="Pfam" id="PF00179">
    <property type="entry name" value="UQ_con"/>
    <property type="match status" value="1"/>
</dbReference>
<feature type="domain" description="UBC core" evidence="4">
    <location>
        <begin position="722"/>
        <end position="889"/>
    </location>
</feature>
<dbReference type="GeneID" id="17042029"/>